<accession>A0A2T0VH20</accession>
<evidence type="ECO:0000256" key="5">
    <source>
        <dbReference type="ARBA" id="ARBA00023136"/>
    </source>
</evidence>
<name>A0A2T0VH20_9MICO</name>
<evidence type="ECO:0000256" key="4">
    <source>
        <dbReference type="ARBA" id="ARBA00022989"/>
    </source>
</evidence>
<comment type="subcellular location">
    <subcellularLocation>
        <location evidence="1">Cell membrane</location>
        <topology evidence="1">Multi-pass membrane protein</topology>
    </subcellularLocation>
</comment>
<evidence type="ECO:0000259" key="7">
    <source>
        <dbReference type="Pfam" id="PF13396"/>
    </source>
</evidence>
<dbReference type="RefSeq" id="WP_245884547.1">
    <property type="nucleotide sequence ID" value="NZ_PVTL01000002.1"/>
</dbReference>
<dbReference type="InterPro" id="IPR027379">
    <property type="entry name" value="CLS_N"/>
</dbReference>
<dbReference type="GO" id="GO:0005886">
    <property type="term" value="C:plasma membrane"/>
    <property type="evidence" value="ECO:0007669"/>
    <property type="project" value="UniProtKB-SubCell"/>
</dbReference>
<keyword evidence="5 6" id="KW-0472">Membrane</keyword>
<feature type="transmembrane region" description="Helical" evidence="6">
    <location>
        <begin position="47"/>
        <end position="66"/>
    </location>
</feature>
<feature type="transmembrane region" description="Helical" evidence="6">
    <location>
        <begin position="12"/>
        <end position="35"/>
    </location>
</feature>
<sequence>MNFWDNFWDIIGWFFWIFVFTAYLMALFGIIADVFRDRELSGFGKAAWILFLVFFPFITALVYLIARGRGMAERNMRQAEAAQHATDDYIRTVAGSSGGSSASDEIAKAKSLLDQGTITSGEYNNLKEKALAHSN</sequence>
<evidence type="ECO:0000256" key="6">
    <source>
        <dbReference type="SAM" id="Phobius"/>
    </source>
</evidence>
<evidence type="ECO:0000256" key="3">
    <source>
        <dbReference type="ARBA" id="ARBA00022692"/>
    </source>
</evidence>
<feature type="domain" description="Cardiolipin synthase N-terminal" evidence="7">
    <location>
        <begin position="30"/>
        <end position="67"/>
    </location>
</feature>
<dbReference type="AlphaFoldDB" id="A0A2T0VH20"/>
<protein>
    <submittedName>
        <fullName evidence="8">Phospholipase D-like protein</fullName>
    </submittedName>
</protein>
<evidence type="ECO:0000256" key="2">
    <source>
        <dbReference type="ARBA" id="ARBA00022475"/>
    </source>
</evidence>
<keyword evidence="2" id="KW-1003">Cell membrane</keyword>
<reference evidence="8 9" key="1">
    <citation type="submission" date="2018-03" db="EMBL/GenBank/DDBJ databases">
        <title>Genomic Encyclopedia of Type Strains, Phase III (KMG-III): the genomes of soil and plant-associated and newly described type strains.</title>
        <authorList>
            <person name="Whitman W."/>
        </authorList>
    </citation>
    <scope>NUCLEOTIDE SEQUENCE [LARGE SCALE GENOMIC DNA]</scope>
    <source>
        <strain evidence="8 9">CGMCC 1.12484</strain>
    </source>
</reference>
<dbReference type="Proteomes" id="UP000237983">
    <property type="component" value="Unassembled WGS sequence"/>
</dbReference>
<comment type="caution">
    <text evidence="8">The sequence shown here is derived from an EMBL/GenBank/DDBJ whole genome shotgun (WGS) entry which is preliminary data.</text>
</comment>
<keyword evidence="4 6" id="KW-1133">Transmembrane helix</keyword>
<dbReference type="EMBL" id="PVTL01000002">
    <property type="protein sequence ID" value="PRY69517.1"/>
    <property type="molecule type" value="Genomic_DNA"/>
</dbReference>
<evidence type="ECO:0000313" key="8">
    <source>
        <dbReference type="EMBL" id="PRY69517.1"/>
    </source>
</evidence>
<evidence type="ECO:0000256" key="1">
    <source>
        <dbReference type="ARBA" id="ARBA00004651"/>
    </source>
</evidence>
<keyword evidence="9" id="KW-1185">Reference proteome</keyword>
<organism evidence="8 9">
    <name type="scientific">Glaciihabitans tibetensis</name>
    <dbReference type="NCBI Taxonomy" id="1266600"/>
    <lineage>
        <taxon>Bacteria</taxon>
        <taxon>Bacillati</taxon>
        <taxon>Actinomycetota</taxon>
        <taxon>Actinomycetes</taxon>
        <taxon>Micrococcales</taxon>
        <taxon>Microbacteriaceae</taxon>
        <taxon>Glaciihabitans</taxon>
    </lineage>
</organism>
<gene>
    <name evidence="8" type="ORF">B0I08_102193</name>
</gene>
<dbReference type="Pfam" id="PF13396">
    <property type="entry name" value="PLDc_N"/>
    <property type="match status" value="1"/>
</dbReference>
<evidence type="ECO:0000313" key="9">
    <source>
        <dbReference type="Proteomes" id="UP000237983"/>
    </source>
</evidence>
<keyword evidence="3 6" id="KW-0812">Transmembrane</keyword>
<proteinExistence type="predicted"/>